<dbReference type="GO" id="GO:0055085">
    <property type="term" value="P:transmembrane transport"/>
    <property type="evidence" value="ECO:0007669"/>
    <property type="project" value="InterPro"/>
</dbReference>
<feature type="transmembrane region" description="Helical" evidence="6">
    <location>
        <begin position="168"/>
        <end position="190"/>
    </location>
</feature>
<dbReference type="GeneID" id="29696054"/>
<feature type="transmembrane region" description="Helical" evidence="6">
    <location>
        <begin position="210"/>
        <end position="233"/>
    </location>
</feature>
<protein>
    <submittedName>
        <fullName evidence="7">Amino acid permease</fullName>
    </submittedName>
</protein>
<dbReference type="KEGG" id="bnm:BALAC2494_00672"/>
<feature type="transmembrane region" description="Helical" evidence="6">
    <location>
        <begin position="62"/>
        <end position="83"/>
    </location>
</feature>
<feature type="transmembrane region" description="Helical" evidence="6">
    <location>
        <begin position="407"/>
        <end position="426"/>
    </location>
</feature>
<feature type="transmembrane region" description="Helical" evidence="6">
    <location>
        <begin position="245"/>
        <end position="266"/>
    </location>
</feature>
<feature type="transmembrane region" description="Helical" evidence="6">
    <location>
        <begin position="30"/>
        <end position="50"/>
    </location>
</feature>
<dbReference type="PIRSF" id="PIRSF006060">
    <property type="entry name" value="AA_transporter"/>
    <property type="match status" value="1"/>
</dbReference>
<evidence type="ECO:0000256" key="6">
    <source>
        <dbReference type="SAM" id="Phobius"/>
    </source>
</evidence>
<dbReference type="InterPro" id="IPR002293">
    <property type="entry name" value="AA/rel_permease1"/>
</dbReference>
<evidence type="ECO:0000256" key="3">
    <source>
        <dbReference type="ARBA" id="ARBA00022692"/>
    </source>
</evidence>
<dbReference type="EMBL" id="CP002915">
    <property type="protein sequence ID" value="AEK29899.1"/>
    <property type="molecule type" value="Genomic_DNA"/>
</dbReference>
<dbReference type="Gene3D" id="1.20.1740.10">
    <property type="entry name" value="Amino acid/polyamine transporter I"/>
    <property type="match status" value="1"/>
</dbReference>
<evidence type="ECO:0000256" key="2">
    <source>
        <dbReference type="ARBA" id="ARBA00022475"/>
    </source>
</evidence>
<dbReference type="Pfam" id="PF13520">
    <property type="entry name" value="AA_permease_2"/>
    <property type="match status" value="1"/>
</dbReference>
<keyword evidence="2" id="KW-1003">Cell membrane</keyword>
<feature type="transmembrane region" description="Helical" evidence="6">
    <location>
        <begin position="104"/>
        <end position="131"/>
    </location>
</feature>
<name>A0A806FJ94_BIFAN</name>
<feature type="transmembrane region" description="Helical" evidence="6">
    <location>
        <begin position="344"/>
        <end position="369"/>
    </location>
</feature>
<reference evidence="7 8" key="1">
    <citation type="journal article" date="2011" name="J. Bacteriol.">
        <title>Genome Sequence of the Probiotic Strain Bifidobacterium animalis subsp. lactis CNCM I-2494.</title>
        <authorList>
            <person name="Chervaux C."/>
            <person name="Grimaldi C."/>
            <person name="Bolotin A."/>
            <person name="Quinquis B."/>
            <person name="Legrain-Raspaud S."/>
            <person name="van Hylckama Vlieg J.E."/>
            <person name="Denariaz G."/>
            <person name="Smokvina T."/>
        </authorList>
    </citation>
    <scope>NUCLEOTIDE SEQUENCE [LARGE SCALE GENOMIC DNA]</scope>
    <source>
        <strain evidence="7 8">CNCM I-2494</strain>
    </source>
</reference>
<evidence type="ECO:0000256" key="5">
    <source>
        <dbReference type="ARBA" id="ARBA00023136"/>
    </source>
</evidence>
<sequence length="509" mass="53952">MTAATKSQGTPAPNNTGAGGPVTVKRTLSVFDLVVFGMIFMVPIAPFSILASVANTSHGMPALAYVIAMVAMLFTAFSFDLMVPRYPSSGSIFVYASDEINGPVGFVVGWLMLLQYLITPAVMLIMAGLAIHEYVPAVPVWAWCLIFLAIITVIAMRGAGATVMVDKLALVAELIVLLLFFIFGVIYVAKNPSVAHFSFEGFYNPGHFEMGAVMSAVSLCALSFVGFGSVVTLDDQSLDPKHGPSRAMIVIVLILGALYMAMSLLTMCMDPSGKLMAANPNNGFYLVAGLAGKWLGVLCAVANALALGIFTSLSGMTAGASLLRVMAKDDALPSVFAKISPKTRVATVATGFVAVLTLALIFIVLPIGMTTGAKISNYGALSTYFMLNIAVIWGLGIKAKILEHGKFWRTIIFPLIGAIVTGVIFCSLGGEVLIVGTVWLVLGIIFYYVWTKALHHTPDLLSDSRAKGETKAQRIARNAQADAHAKQVAQNVLDQQTAADSMSNESSKA</sequence>
<comment type="subcellular location">
    <subcellularLocation>
        <location evidence="1">Cell membrane</location>
        <topology evidence="1">Multi-pass membrane protein</topology>
    </subcellularLocation>
</comment>
<keyword evidence="3 6" id="KW-0812">Transmembrane</keyword>
<keyword evidence="4 6" id="KW-1133">Transmembrane helix</keyword>
<accession>A0A806FJ94</accession>
<dbReference type="RefSeq" id="WP_004268691.1">
    <property type="nucleotide sequence ID" value="NC_017215.1"/>
</dbReference>
<dbReference type="PANTHER" id="PTHR42770:SF16">
    <property type="entry name" value="AMINO ACID PERMEASE"/>
    <property type="match status" value="1"/>
</dbReference>
<evidence type="ECO:0000313" key="8">
    <source>
        <dbReference type="Proteomes" id="UP000008394"/>
    </source>
</evidence>
<gene>
    <name evidence="7" type="ORF">BALAC2494_00672</name>
</gene>
<dbReference type="InterPro" id="IPR050367">
    <property type="entry name" value="APC_superfamily"/>
</dbReference>
<proteinExistence type="predicted"/>
<evidence type="ECO:0000256" key="1">
    <source>
        <dbReference type="ARBA" id="ARBA00004651"/>
    </source>
</evidence>
<evidence type="ECO:0000313" key="7">
    <source>
        <dbReference type="EMBL" id="AEK29899.1"/>
    </source>
</evidence>
<evidence type="ECO:0000256" key="4">
    <source>
        <dbReference type="ARBA" id="ARBA00022989"/>
    </source>
</evidence>
<organism evidence="7 8">
    <name type="scientific">Bifidobacterium animalis subsp. lactis CNCM I-2494</name>
    <dbReference type="NCBI Taxonomy" id="1042403"/>
    <lineage>
        <taxon>Bacteria</taxon>
        <taxon>Bacillati</taxon>
        <taxon>Actinomycetota</taxon>
        <taxon>Actinomycetes</taxon>
        <taxon>Bifidobacteriales</taxon>
        <taxon>Bifidobacteriaceae</taxon>
        <taxon>Bifidobacterium</taxon>
    </lineage>
</organism>
<feature type="transmembrane region" description="Helical" evidence="6">
    <location>
        <begin position="375"/>
        <end position="395"/>
    </location>
</feature>
<feature type="transmembrane region" description="Helical" evidence="6">
    <location>
        <begin position="137"/>
        <end position="156"/>
    </location>
</feature>
<dbReference type="AlphaFoldDB" id="A0A806FJ94"/>
<feature type="transmembrane region" description="Helical" evidence="6">
    <location>
        <begin position="432"/>
        <end position="450"/>
    </location>
</feature>
<dbReference type="Proteomes" id="UP000008394">
    <property type="component" value="Chromosome"/>
</dbReference>
<keyword evidence="5 6" id="KW-0472">Membrane</keyword>
<dbReference type="PANTHER" id="PTHR42770">
    <property type="entry name" value="AMINO ACID TRANSPORTER-RELATED"/>
    <property type="match status" value="1"/>
</dbReference>
<feature type="transmembrane region" description="Helical" evidence="6">
    <location>
        <begin position="294"/>
        <end position="323"/>
    </location>
</feature>
<dbReference type="GO" id="GO:0016020">
    <property type="term" value="C:membrane"/>
    <property type="evidence" value="ECO:0007669"/>
    <property type="project" value="UniProtKB-SubCell"/>
</dbReference>